<gene>
    <name evidence="1" type="ORF">FB459_1911</name>
</gene>
<organism evidence="1 2">
    <name type="scientific">Yimella lutea</name>
    <dbReference type="NCBI Taxonomy" id="587872"/>
    <lineage>
        <taxon>Bacteria</taxon>
        <taxon>Bacillati</taxon>
        <taxon>Actinomycetota</taxon>
        <taxon>Actinomycetes</taxon>
        <taxon>Micrococcales</taxon>
        <taxon>Dermacoccaceae</taxon>
        <taxon>Yimella</taxon>
    </lineage>
</organism>
<dbReference type="AlphaFoldDB" id="A0A542EGK7"/>
<evidence type="ECO:0000313" key="2">
    <source>
        <dbReference type="Proteomes" id="UP000320806"/>
    </source>
</evidence>
<dbReference type="Proteomes" id="UP000320806">
    <property type="component" value="Unassembled WGS sequence"/>
</dbReference>
<keyword evidence="2" id="KW-1185">Reference proteome</keyword>
<proteinExistence type="predicted"/>
<protein>
    <submittedName>
        <fullName evidence="1">Uncharacterized protein</fullName>
    </submittedName>
</protein>
<dbReference type="RefSeq" id="WP_170221811.1">
    <property type="nucleotide sequence ID" value="NZ_BAABCI010000011.1"/>
</dbReference>
<comment type="caution">
    <text evidence="1">The sequence shown here is derived from an EMBL/GenBank/DDBJ whole genome shotgun (WGS) entry which is preliminary data.</text>
</comment>
<accession>A0A542EGK7</accession>
<sequence>MRYESTYEDDLAAAVARMEASENGLADQARTYEPGTNVWYIAYKTIAPSESA</sequence>
<dbReference type="EMBL" id="VFMO01000001">
    <property type="protein sequence ID" value="TQJ14450.1"/>
    <property type="molecule type" value="Genomic_DNA"/>
</dbReference>
<name>A0A542EGK7_9MICO</name>
<evidence type="ECO:0000313" key="1">
    <source>
        <dbReference type="EMBL" id="TQJ14450.1"/>
    </source>
</evidence>
<reference evidence="1 2" key="1">
    <citation type="submission" date="2019-06" db="EMBL/GenBank/DDBJ databases">
        <title>Sequencing the genomes of 1000 actinobacteria strains.</title>
        <authorList>
            <person name="Klenk H.-P."/>
        </authorList>
    </citation>
    <scope>NUCLEOTIDE SEQUENCE [LARGE SCALE GENOMIC DNA]</scope>
    <source>
        <strain evidence="1 2">DSM 19828</strain>
    </source>
</reference>